<keyword evidence="3" id="KW-0964">Secreted</keyword>
<dbReference type="EMBL" id="HBGU01069984">
    <property type="protein sequence ID" value="CAD9531538.1"/>
    <property type="molecule type" value="Transcribed_RNA"/>
</dbReference>
<evidence type="ECO:0000256" key="3">
    <source>
        <dbReference type="ARBA" id="ARBA00022525"/>
    </source>
</evidence>
<evidence type="ECO:0000256" key="9">
    <source>
        <dbReference type="ARBA" id="ARBA00047597"/>
    </source>
</evidence>
<evidence type="ECO:0000256" key="6">
    <source>
        <dbReference type="ARBA" id="ARBA00022679"/>
    </source>
</evidence>
<dbReference type="GO" id="GO:0106274">
    <property type="term" value="F:NAD+-protein-arginine ADP-ribosyltransferase activity"/>
    <property type="evidence" value="ECO:0007669"/>
    <property type="project" value="UniProtKB-EC"/>
</dbReference>
<keyword evidence="6 10" id="KW-0808">Transferase</keyword>
<evidence type="ECO:0000256" key="11">
    <source>
        <dbReference type="SAM" id="MobiDB-lite"/>
    </source>
</evidence>
<protein>
    <recommendedName>
        <fullName evidence="10">NAD(P)(+)--arginine ADP-ribosyltransferase</fullName>
        <ecNumber evidence="10">2.4.2.31</ecNumber>
    </recommendedName>
    <alternativeName>
        <fullName evidence="10">Mono(ADP-ribosyl)transferase</fullName>
    </alternativeName>
</protein>
<feature type="compositionally biased region" description="Pro residues" evidence="11">
    <location>
        <begin position="190"/>
        <end position="207"/>
    </location>
</feature>
<dbReference type="GO" id="GO:0005576">
    <property type="term" value="C:extracellular region"/>
    <property type="evidence" value="ECO:0007669"/>
    <property type="project" value="UniProtKB-SubCell"/>
</dbReference>
<keyword evidence="4" id="KW-0800">Toxin</keyword>
<dbReference type="InterPro" id="IPR050999">
    <property type="entry name" value="ADP-ribosyltransferase_ARG"/>
</dbReference>
<comment type="subcellular location">
    <subcellularLocation>
        <location evidence="1">Secreted</location>
    </subcellularLocation>
</comment>
<dbReference type="PANTHER" id="PTHR10339:SF25">
    <property type="entry name" value="SECRETED EXOENZYME S"/>
    <property type="match status" value="1"/>
</dbReference>
<evidence type="ECO:0000256" key="8">
    <source>
        <dbReference type="ARBA" id="ARBA00023026"/>
    </source>
</evidence>
<feature type="region of interest" description="Disordered" evidence="11">
    <location>
        <begin position="166"/>
        <end position="243"/>
    </location>
</feature>
<dbReference type="EC" id="2.4.2.31" evidence="10"/>
<dbReference type="Pfam" id="PF01129">
    <property type="entry name" value="ART"/>
    <property type="match status" value="1"/>
</dbReference>
<dbReference type="PANTHER" id="PTHR10339">
    <property type="entry name" value="ADP-RIBOSYLTRANSFERASE"/>
    <property type="match status" value="1"/>
</dbReference>
<feature type="compositionally biased region" description="Basic residues" evidence="11">
    <location>
        <begin position="226"/>
        <end position="235"/>
    </location>
</feature>
<proteinExistence type="inferred from homology"/>
<evidence type="ECO:0000256" key="5">
    <source>
        <dbReference type="ARBA" id="ARBA00022676"/>
    </source>
</evidence>
<dbReference type="Gene3D" id="3.90.176.10">
    <property type="entry name" value="Toxin ADP-ribosyltransferase, Chain A, domain 1"/>
    <property type="match status" value="1"/>
</dbReference>
<sequence length="243" mass="26398">MAARAYTGNWFYRELNSSLRAARGPEPPPADLKHCTRYLLRSVCSIPLPFDTSTTFYRGQAALYGIAYTAAQLVTWPAFTSVSVSRKVAEAFSGGGVIFTITGIDHVISGGLGQPKTSPLSMFPNEEEVLIQAGTCFRVVEHTMHGKRREIHLEAVIAAHHAPVKTATPAPVAPPPPPSPPTPAAKMTPTVPPPAGPPMPVPAPEQAPRPDEPAGEWQSPEEPKQQIRRRCRWRFCRASPPKD</sequence>
<dbReference type="GO" id="GO:0090729">
    <property type="term" value="F:toxin activity"/>
    <property type="evidence" value="ECO:0007669"/>
    <property type="project" value="UniProtKB-KW"/>
</dbReference>
<evidence type="ECO:0000256" key="2">
    <source>
        <dbReference type="ARBA" id="ARBA00009558"/>
    </source>
</evidence>
<feature type="compositionally biased region" description="Pro residues" evidence="11">
    <location>
        <begin position="171"/>
        <end position="183"/>
    </location>
</feature>
<organism evidence="12">
    <name type="scientific">Haptolina brevifila</name>
    <dbReference type="NCBI Taxonomy" id="156173"/>
    <lineage>
        <taxon>Eukaryota</taxon>
        <taxon>Haptista</taxon>
        <taxon>Haptophyta</taxon>
        <taxon>Prymnesiophyceae</taxon>
        <taxon>Prymnesiales</taxon>
        <taxon>Prymnesiaceae</taxon>
        <taxon>Haptolina</taxon>
    </lineage>
</organism>
<dbReference type="SUPFAM" id="SSF56399">
    <property type="entry name" value="ADP-ribosylation"/>
    <property type="match status" value="1"/>
</dbReference>
<dbReference type="InterPro" id="IPR000768">
    <property type="entry name" value="ART"/>
</dbReference>
<comment type="catalytic activity">
    <reaction evidence="9 10">
        <text>L-arginyl-[protein] + NAD(+) = N(omega)-(ADP-D-ribosyl)-L-arginyl-[protein] + nicotinamide + H(+)</text>
        <dbReference type="Rhea" id="RHEA:19149"/>
        <dbReference type="Rhea" id="RHEA-COMP:10532"/>
        <dbReference type="Rhea" id="RHEA-COMP:15087"/>
        <dbReference type="ChEBI" id="CHEBI:15378"/>
        <dbReference type="ChEBI" id="CHEBI:17154"/>
        <dbReference type="ChEBI" id="CHEBI:29965"/>
        <dbReference type="ChEBI" id="CHEBI:57540"/>
        <dbReference type="ChEBI" id="CHEBI:142554"/>
        <dbReference type="EC" id="2.4.2.31"/>
    </reaction>
</comment>
<keyword evidence="8" id="KW-0843">Virulence</keyword>
<accession>A0A7S2IYB1</accession>
<evidence type="ECO:0000256" key="4">
    <source>
        <dbReference type="ARBA" id="ARBA00022656"/>
    </source>
</evidence>
<gene>
    <name evidence="12" type="ORF">CBRE1094_LOCUS38212</name>
</gene>
<evidence type="ECO:0000313" key="12">
    <source>
        <dbReference type="EMBL" id="CAD9531538.1"/>
    </source>
</evidence>
<keyword evidence="7" id="KW-0548">Nucleotidyltransferase</keyword>
<dbReference type="PROSITE" id="PS51996">
    <property type="entry name" value="TR_MART"/>
    <property type="match status" value="1"/>
</dbReference>
<evidence type="ECO:0000256" key="1">
    <source>
        <dbReference type="ARBA" id="ARBA00004613"/>
    </source>
</evidence>
<keyword evidence="5 10" id="KW-0328">Glycosyltransferase</keyword>
<dbReference type="GO" id="GO:0003950">
    <property type="term" value="F:NAD+ poly-ADP-ribosyltransferase activity"/>
    <property type="evidence" value="ECO:0007669"/>
    <property type="project" value="TreeGrafter"/>
</dbReference>
<reference evidence="12" key="1">
    <citation type="submission" date="2021-01" db="EMBL/GenBank/DDBJ databases">
        <authorList>
            <person name="Corre E."/>
            <person name="Pelletier E."/>
            <person name="Niang G."/>
            <person name="Scheremetjew M."/>
            <person name="Finn R."/>
            <person name="Kale V."/>
            <person name="Holt S."/>
            <person name="Cochrane G."/>
            <person name="Meng A."/>
            <person name="Brown T."/>
            <person name="Cohen L."/>
        </authorList>
    </citation>
    <scope>NUCLEOTIDE SEQUENCE</scope>
    <source>
        <strain evidence="12">UTEX LB 985</strain>
    </source>
</reference>
<keyword evidence="10" id="KW-0520">NAD</keyword>
<comment type="similarity">
    <text evidence="2 10">Belongs to the Arg-specific ADP-ribosyltransferase family.</text>
</comment>
<evidence type="ECO:0000256" key="10">
    <source>
        <dbReference type="RuleBase" id="RU361228"/>
    </source>
</evidence>
<name>A0A7S2IYB1_9EUKA</name>
<dbReference type="AlphaFoldDB" id="A0A7S2IYB1"/>
<evidence type="ECO:0000256" key="7">
    <source>
        <dbReference type="ARBA" id="ARBA00022695"/>
    </source>
</evidence>
<keyword evidence="10" id="KW-0521">NADP</keyword>
<dbReference type="GO" id="GO:0016779">
    <property type="term" value="F:nucleotidyltransferase activity"/>
    <property type="evidence" value="ECO:0007669"/>
    <property type="project" value="UniProtKB-KW"/>
</dbReference>